<dbReference type="OrthoDB" id="9990940at2759"/>
<evidence type="ECO:0000313" key="5">
    <source>
        <dbReference type="Proteomes" id="UP000663828"/>
    </source>
</evidence>
<comment type="caution">
    <text evidence="4">The sequence shown here is derived from an EMBL/GenBank/DDBJ whole genome shotgun (WGS) entry which is preliminary data.</text>
</comment>
<evidence type="ECO:0000313" key="4">
    <source>
        <dbReference type="EMBL" id="CAF1351722.1"/>
    </source>
</evidence>
<protein>
    <submittedName>
        <fullName evidence="4">Uncharacterized protein</fullName>
    </submittedName>
</protein>
<evidence type="ECO:0000313" key="3">
    <source>
        <dbReference type="EMBL" id="CAF1081090.1"/>
    </source>
</evidence>
<sequence>MFYNFHRLLLFLVYTQVVHGHLCYSNSTFYYSQKNFFWNNFTNYLQPISTVQQSFSTPCHVRISVDYSSMHNRSIIIKFGSPIIHNHTHIEFGSQIEFLPNNRQSIVSYLDYTCLSDDICERKFLDYWPKLLLNNRNNSLHTSFLPLWDKSNSNTSKCQTDRVTNTCASYLCFMIYDELKNLSYGKFHCNDLSSTNPVLIHVKTYSGSHTNDYQCTKNLCTQELSYNLTIQPDYDELMMKRIRDETNKLIFQRATLIVSVLVIIACIACWFQCRNYRRGYRLTKTTA</sequence>
<feature type="signal peptide" evidence="2">
    <location>
        <begin position="1"/>
        <end position="20"/>
    </location>
</feature>
<dbReference type="AlphaFoldDB" id="A0A815HFJ0"/>
<evidence type="ECO:0000256" key="2">
    <source>
        <dbReference type="SAM" id="SignalP"/>
    </source>
</evidence>
<keyword evidence="2" id="KW-0732">Signal</keyword>
<accession>A0A815HFJ0</accession>
<name>A0A815HFJ0_ADIRI</name>
<feature type="transmembrane region" description="Helical" evidence="1">
    <location>
        <begin position="250"/>
        <end position="271"/>
    </location>
</feature>
<keyword evidence="1" id="KW-0472">Membrane</keyword>
<proteinExistence type="predicted"/>
<feature type="chain" id="PRO_5036411675" evidence="2">
    <location>
        <begin position="21"/>
        <end position="287"/>
    </location>
</feature>
<gene>
    <name evidence="4" type="ORF">EDS130_LOCUS33317</name>
    <name evidence="3" type="ORF">XAT740_LOCUS17325</name>
</gene>
<dbReference type="EMBL" id="CAJNOJ010000265">
    <property type="protein sequence ID" value="CAF1351722.1"/>
    <property type="molecule type" value="Genomic_DNA"/>
</dbReference>
<keyword evidence="1" id="KW-0812">Transmembrane</keyword>
<reference evidence="4" key="1">
    <citation type="submission" date="2021-02" db="EMBL/GenBank/DDBJ databases">
        <authorList>
            <person name="Nowell W R."/>
        </authorList>
    </citation>
    <scope>NUCLEOTIDE SEQUENCE</scope>
</reference>
<evidence type="ECO:0000256" key="1">
    <source>
        <dbReference type="SAM" id="Phobius"/>
    </source>
</evidence>
<dbReference type="EMBL" id="CAJNOR010001127">
    <property type="protein sequence ID" value="CAF1081090.1"/>
    <property type="molecule type" value="Genomic_DNA"/>
</dbReference>
<organism evidence="4 6">
    <name type="scientific">Adineta ricciae</name>
    <name type="common">Rotifer</name>
    <dbReference type="NCBI Taxonomy" id="249248"/>
    <lineage>
        <taxon>Eukaryota</taxon>
        <taxon>Metazoa</taxon>
        <taxon>Spiralia</taxon>
        <taxon>Gnathifera</taxon>
        <taxon>Rotifera</taxon>
        <taxon>Eurotatoria</taxon>
        <taxon>Bdelloidea</taxon>
        <taxon>Adinetida</taxon>
        <taxon>Adinetidae</taxon>
        <taxon>Adineta</taxon>
    </lineage>
</organism>
<evidence type="ECO:0000313" key="6">
    <source>
        <dbReference type="Proteomes" id="UP000663852"/>
    </source>
</evidence>
<keyword evidence="1" id="KW-1133">Transmembrane helix</keyword>
<dbReference type="Proteomes" id="UP000663852">
    <property type="component" value="Unassembled WGS sequence"/>
</dbReference>
<dbReference type="Proteomes" id="UP000663828">
    <property type="component" value="Unassembled WGS sequence"/>
</dbReference>
<keyword evidence="5" id="KW-1185">Reference proteome</keyword>